<proteinExistence type="predicted"/>
<sequence>MGDENRPPKEEKDESGLNEGGDGEGFPAPSSPSTPPPPNKNDQESNTSATTFTYRAACEYLLTLDGPAQTTAEARALEALGPDAPREHILIRAA</sequence>
<evidence type="ECO:0000256" key="1">
    <source>
        <dbReference type="SAM" id="MobiDB-lite"/>
    </source>
</evidence>
<comment type="caution">
    <text evidence="2">The sequence shown here is derived from an EMBL/GenBank/DDBJ whole genome shotgun (WGS) entry which is preliminary data.</text>
</comment>
<evidence type="ECO:0000313" key="3">
    <source>
        <dbReference type="Proteomes" id="UP001597083"/>
    </source>
</evidence>
<feature type="compositionally biased region" description="Basic and acidic residues" evidence="1">
    <location>
        <begin position="1"/>
        <end position="15"/>
    </location>
</feature>
<organism evidence="2 3">
    <name type="scientific">Actinomadura adrarensis</name>
    <dbReference type="NCBI Taxonomy" id="1819600"/>
    <lineage>
        <taxon>Bacteria</taxon>
        <taxon>Bacillati</taxon>
        <taxon>Actinomycetota</taxon>
        <taxon>Actinomycetes</taxon>
        <taxon>Streptosporangiales</taxon>
        <taxon>Thermomonosporaceae</taxon>
        <taxon>Actinomadura</taxon>
    </lineage>
</organism>
<feature type="non-terminal residue" evidence="2">
    <location>
        <position position="94"/>
    </location>
</feature>
<feature type="region of interest" description="Disordered" evidence="1">
    <location>
        <begin position="1"/>
        <end position="51"/>
    </location>
</feature>
<evidence type="ECO:0000313" key="2">
    <source>
        <dbReference type="EMBL" id="MFD0852440.1"/>
    </source>
</evidence>
<gene>
    <name evidence="2" type="ORF">ACFQ07_09415</name>
</gene>
<keyword evidence="3" id="KW-1185">Reference proteome</keyword>
<name>A0ABW3CDD1_9ACTN</name>
<accession>A0ABW3CDD1</accession>
<reference evidence="3" key="1">
    <citation type="journal article" date="2019" name="Int. J. Syst. Evol. Microbiol.">
        <title>The Global Catalogue of Microorganisms (GCM) 10K type strain sequencing project: providing services to taxonomists for standard genome sequencing and annotation.</title>
        <authorList>
            <consortium name="The Broad Institute Genomics Platform"/>
            <consortium name="The Broad Institute Genome Sequencing Center for Infectious Disease"/>
            <person name="Wu L."/>
            <person name="Ma J."/>
        </authorList>
    </citation>
    <scope>NUCLEOTIDE SEQUENCE [LARGE SCALE GENOMIC DNA]</scope>
    <source>
        <strain evidence="3">JCM 31696</strain>
    </source>
</reference>
<dbReference type="Proteomes" id="UP001597083">
    <property type="component" value="Unassembled WGS sequence"/>
</dbReference>
<protein>
    <submittedName>
        <fullName evidence="2">Uncharacterized protein</fullName>
    </submittedName>
</protein>
<feature type="compositionally biased region" description="Pro residues" evidence="1">
    <location>
        <begin position="29"/>
        <end position="39"/>
    </location>
</feature>
<dbReference type="EMBL" id="JBHTIR010001349">
    <property type="protein sequence ID" value="MFD0852440.1"/>
    <property type="molecule type" value="Genomic_DNA"/>
</dbReference>